<proteinExistence type="predicted"/>
<gene>
    <name evidence="1" type="ordered locus">Spro_4913</name>
</gene>
<name>A8GLL5_SERP5</name>
<keyword evidence="1" id="KW-0614">Plasmid</keyword>
<organism evidence="1">
    <name type="scientific">Serratia proteamaculans (strain 568)</name>
    <dbReference type="NCBI Taxonomy" id="399741"/>
    <lineage>
        <taxon>Bacteria</taxon>
        <taxon>Pseudomonadati</taxon>
        <taxon>Pseudomonadota</taxon>
        <taxon>Gammaproteobacteria</taxon>
        <taxon>Enterobacterales</taxon>
        <taxon>Yersiniaceae</taxon>
        <taxon>Serratia</taxon>
    </lineage>
</organism>
<geneLocation type="plasmid" evidence="1">
    <name>pSPRO01</name>
</geneLocation>
<protein>
    <submittedName>
        <fullName evidence="1">Major tail tube protein</fullName>
    </submittedName>
</protein>
<dbReference type="EMBL" id="CP000827">
    <property type="protein sequence ID" value="ABV44005.1"/>
    <property type="molecule type" value="Genomic_DNA"/>
</dbReference>
<dbReference type="Pfam" id="PF04985">
    <property type="entry name" value="Phage_tube"/>
    <property type="match status" value="1"/>
</dbReference>
<evidence type="ECO:0000313" key="1">
    <source>
        <dbReference type="EMBL" id="ABV44005.1"/>
    </source>
</evidence>
<dbReference type="OrthoDB" id="3078668at2"/>
<sequence>MANQIPEKLINYRVYDEGNVLQGIADVTLPDLEAMSDTVSGAGIAGEVDSPVLGHFQSMSATIKWRTVGKSLIKLTRQKSHQLDFRGSQQIYDAGAGEYKTVPVRVSIKGTPKKTGLGSFQVGKPTDSENEFEISYIKIYVDGTELLEIDKYNFICKIDGEDFLASVRADIGF</sequence>
<accession>A8GLL5</accession>
<dbReference type="AlphaFoldDB" id="A8GLL5"/>
<dbReference type="KEGG" id="spe:Spro_4913"/>
<dbReference type="eggNOG" id="COG3498">
    <property type="taxonomic scope" value="Bacteria"/>
</dbReference>
<dbReference type="InterPro" id="IPR006498">
    <property type="entry name" value="Tail_tube"/>
</dbReference>
<reference evidence="1" key="1">
    <citation type="submission" date="2007-09" db="EMBL/GenBank/DDBJ databases">
        <title>Complete sequence of plasmid of Serratia proteamaculans 568.</title>
        <authorList>
            <consortium name="US DOE Joint Genome Institute"/>
            <person name="Copeland A."/>
            <person name="Lucas S."/>
            <person name="Lapidus A."/>
            <person name="Barry K."/>
            <person name="Glavina del Rio T."/>
            <person name="Dalin E."/>
            <person name="Tice H."/>
            <person name="Pitluck S."/>
            <person name="Chain P."/>
            <person name="Malfatti S."/>
            <person name="Shin M."/>
            <person name="Vergez L."/>
            <person name="Schmutz J."/>
            <person name="Larimer F."/>
            <person name="Land M."/>
            <person name="Hauser L."/>
            <person name="Kyrpides N."/>
            <person name="Kim E."/>
            <person name="Taghavi S."/>
            <person name="Newman L."/>
            <person name="Vangronsveld J."/>
            <person name="van der Lelie D."/>
            <person name="Richardson P."/>
        </authorList>
    </citation>
    <scope>NUCLEOTIDE SEQUENCE [LARGE SCALE GENOMIC DNA]</scope>
    <source>
        <strain evidence="1">568</strain>
        <plasmid evidence="1">pSPRO01</plasmid>
    </source>
</reference>
<dbReference type="HOGENOM" id="CLU_130297_0_0_6"/>